<keyword evidence="5" id="KW-0216">Detoxification</keyword>
<comment type="function">
    <text evidence="2">Nitronate monooxygenase that uses molecular oxygen to catalyze the oxidative denitrification of alkyl nitronates. Acts on propionate 3-nitronate (P3N), the presumed physiological substrate. Probably functions in the detoxification of P3N, a metabolic poison produced by plants and fungi as a defense mechanism.</text>
</comment>
<comment type="cofactor">
    <cofactor evidence="1">
        <name>FMN</name>
        <dbReference type="ChEBI" id="CHEBI:58210"/>
    </cofactor>
</comment>
<dbReference type="Pfam" id="PF03060">
    <property type="entry name" value="NMO"/>
    <property type="match status" value="1"/>
</dbReference>
<evidence type="ECO:0000256" key="11">
    <source>
        <dbReference type="ARBA" id="ARBA00031155"/>
    </source>
</evidence>
<evidence type="ECO:0000256" key="3">
    <source>
        <dbReference type="ARBA" id="ARBA00009881"/>
    </source>
</evidence>
<dbReference type="STRING" id="200991.AUC31_08235"/>
<dbReference type="InterPro" id="IPR004136">
    <property type="entry name" value="NMO"/>
</dbReference>
<dbReference type="PANTHER" id="PTHR42747">
    <property type="entry name" value="NITRONATE MONOOXYGENASE-RELATED"/>
    <property type="match status" value="1"/>
</dbReference>
<proteinExistence type="inferred from homology"/>
<gene>
    <name evidence="13" type="ORF">AUC31_08235</name>
</gene>
<evidence type="ECO:0000256" key="12">
    <source>
        <dbReference type="ARBA" id="ARBA00049401"/>
    </source>
</evidence>
<keyword evidence="14" id="KW-1185">Reference proteome</keyword>
<dbReference type="Proteomes" id="UP000067683">
    <property type="component" value="Chromosome"/>
</dbReference>
<name>A0A0U2XRJ4_9BACL</name>
<organism evidence="13 14">
    <name type="scientific">Planococcus rifietoensis</name>
    <dbReference type="NCBI Taxonomy" id="200991"/>
    <lineage>
        <taxon>Bacteria</taxon>
        <taxon>Bacillati</taxon>
        <taxon>Bacillota</taxon>
        <taxon>Bacilli</taxon>
        <taxon>Bacillales</taxon>
        <taxon>Caryophanaceae</taxon>
        <taxon>Planococcus</taxon>
    </lineage>
</organism>
<sequence>MISLNTDICRLLGIEYPIIQAGMAGGPTTAELVAVVSEAGALGTLGAAYLTPGKLREDIMEIRKRTNKPFAVNLFAPVPKDDFSRIDEVKLALQPIYEELAIDGKSAEYSSPDHGEELFRICLEMNVPIISTAFGSLSPEHMAEAKAQGVTIITMATTVSEAMKAQEAGADAIVAQGNEAGGHRGSFSFDRHPMGAQVGLMALLPQIADAVDVPVIAAGGIADGRGLVASLTLGAQAVQVGTRFVAAKESGAHRAYKQAIFESDEESTVVTKSFSGRPARGIKNYFIEQFESSGTKPLPFPSQNTVTKEIRGAAAKADNPEFMSLWAGQATRGMTQEEGAAEIVSSMMDQAHALLR</sequence>
<protein>
    <recommendedName>
        <fullName evidence="4">Probable nitronate monooxygenase</fullName>
    </recommendedName>
    <alternativeName>
        <fullName evidence="11">Propionate 3-nitronate monooxygenase</fullName>
    </alternativeName>
</protein>
<dbReference type="PANTHER" id="PTHR42747:SF3">
    <property type="entry name" value="NITRONATE MONOOXYGENASE-RELATED"/>
    <property type="match status" value="1"/>
</dbReference>
<dbReference type="CDD" id="cd04730">
    <property type="entry name" value="NPD_like"/>
    <property type="match status" value="1"/>
</dbReference>
<dbReference type="GO" id="GO:0009636">
    <property type="term" value="P:response to toxic substance"/>
    <property type="evidence" value="ECO:0007669"/>
    <property type="project" value="UniProtKB-KW"/>
</dbReference>
<dbReference type="AlphaFoldDB" id="A0A0U2XRJ4"/>
<keyword evidence="10 13" id="KW-0503">Monooxygenase</keyword>
<evidence type="ECO:0000256" key="4">
    <source>
        <dbReference type="ARBA" id="ARBA00013457"/>
    </source>
</evidence>
<keyword evidence="6" id="KW-0285">Flavoprotein</keyword>
<dbReference type="OrthoDB" id="9778912at2"/>
<accession>A0A0U2XRJ4</accession>
<dbReference type="SUPFAM" id="SSF51412">
    <property type="entry name" value="Inosine monophosphate dehydrogenase (IMPDH)"/>
    <property type="match status" value="1"/>
</dbReference>
<comment type="similarity">
    <text evidence="3">Belongs to the nitronate monooxygenase family. NMO class I subfamily.</text>
</comment>
<evidence type="ECO:0000256" key="7">
    <source>
        <dbReference type="ARBA" id="ARBA00022643"/>
    </source>
</evidence>
<dbReference type="GO" id="GO:0018580">
    <property type="term" value="F:nitronate monooxygenase activity"/>
    <property type="evidence" value="ECO:0007669"/>
    <property type="project" value="InterPro"/>
</dbReference>
<dbReference type="EMBL" id="CP013659">
    <property type="protein sequence ID" value="ALS75208.1"/>
    <property type="molecule type" value="Genomic_DNA"/>
</dbReference>
<evidence type="ECO:0000256" key="8">
    <source>
        <dbReference type="ARBA" id="ARBA00022741"/>
    </source>
</evidence>
<dbReference type="GO" id="GO:0000166">
    <property type="term" value="F:nucleotide binding"/>
    <property type="evidence" value="ECO:0007669"/>
    <property type="project" value="UniProtKB-KW"/>
</dbReference>
<evidence type="ECO:0000256" key="6">
    <source>
        <dbReference type="ARBA" id="ARBA00022630"/>
    </source>
</evidence>
<evidence type="ECO:0000313" key="14">
    <source>
        <dbReference type="Proteomes" id="UP000067683"/>
    </source>
</evidence>
<dbReference type="KEGG" id="prt:AUC31_08235"/>
<evidence type="ECO:0000256" key="1">
    <source>
        <dbReference type="ARBA" id="ARBA00001917"/>
    </source>
</evidence>
<keyword evidence="8" id="KW-0547">Nucleotide-binding</keyword>
<reference evidence="13" key="1">
    <citation type="submission" date="2016-01" db="EMBL/GenBank/DDBJ databases">
        <title>Complete genome of Planococcus rifietoensis type strain M8.</title>
        <authorList>
            <person name="See-Too W.S."/>
        </authorList>
    </citation>
    <scope>NUCLEOTIDE SEQUENCE [LARGE SCALE GENOMIC DNA]</scope>
    <source>
        <strain evidence="13">M8</strain>
    </source>
</reference>
<evidence type="ECO:0000256" key="5">
    <source>
        <dbReference type="ARBA" id="ARBA00022575"/>
    </source>
</evidence>
<comment type="catalytic activity">
    <reaction evidence="12">
        <text>3 propionate 3-nitronate + 3 O2 + H2O = 3 3-oxopropanoate + 2 nitrate + nitrite + H2O2 + 3 H(+)</text>
        <dbReference type="Rhea" id="RHEA:57332"/>
        <dbReference type="ChEBI" id="CHEBI:15377"/>
        <dbReference type="ChEBI" id="CHEBI:15378"/>
        <dbReference type="ChEBI" id="CHEBI:15379"/>
        <dbReference type="ChEBI" id="CHEBI:16240"/>
        <dbReference type="ChEBI" id="CHEBI:16301"/>
        <dbReference type="ChEBI" id="CHEBI:17632"/>
        <dbReference type="ChEBI" id="CHEBI:33190"/>
        <dbReference type="ChEBI" id="CHEBI:136067"/>
    </reaction>
</comment>
<keyword evidence="7" id="KW-0288">FMN</keyword>
<dbReference type="RefSeq" id="WP_058381915.1">
    <property type="nucleotide sequence ID" value="NZ_CP013659.2"/>
</dbReference>
<dbReference type="FunFam" id="3.20.20.70:FF:000154">
    <property type="entry name" value="Probable nitronate monooxygenase"/>
    <property type="match status" value="1"/>
</dbReference>
<dbReference type="InterPro" id="IPR013785">
    <property type="entry name" value="Aldolase_TIM"/>
</dbReference>
<dbReference type="Gene3D" id="3.20.20.70">
    <property type="entry name" value="Aldolase class I"/>
    <property type="match status" value="1"/>
</dbReference>
<keyword evidence="9" id="KW-0560">Oxidoreductase</keyword>
<evidence type="ECO:0000256" key="9">
    <source>
        <dbReference type="ARBA" id="ARBA00023002"/>
    </source>
</evidence>
<evidence type="ECO:0000313" key="13">
    <source>
        <dbReference type="EMBL" id="ALS75208.1"/>
    </source>
</evidence>
<evidence type="ECO:0000256" key="10">
    <source>
        <dbReference type="ARBA" id="ARBA00023033"/>
    </source>
</evidence>
<evidence type="ECO:0000256" key="2">
    <source>
        <dbReference type="ARBA" id="ARBA00003535"/>
    </source>
</evidence>